<comment type="caution">
    <text evidence="1">The sequence shown here is derived from an EMBL/GenBank/DDBJ whole genome shotgun (WGS) entry which is preliminary data.</text>
</comment>
<accession>A0ABS1DLC3</accession>
<dbReference type="EMBL" id="NRRL01000128">
    <property type="protein sequence ID" value="MBK1670922.1"/>
    <property type="molecule type" value="Genomic_DNA"/>
</dbReference>
<sequence length="146" mass="16240">MLDANLLLLLVIGETDESEIDHKKRVQTYDVADYRALQAFLENFLYLYITPNILTEVSNLLGRKPKGGSTFDLTLARFIREANETYVASADAIHDPAFVSFDVADTASKIVASRGKLLLTDDYRLANHLNSAGLAAVNFNHIRPLL</sequence>
<dbReference type="RefSeq" id="WP_200343370.1">
    <property type="nucleotide sequence ID" value="NZ_NRRL01000128.1"/>
</dbReference>
<reference evidence="1 2" key="1">
    <citation type="journal article" date="2020" name="Microorganisms">
        <title>Osmotic Adaptation and Compatible Solute Biosynthesis of Phototrophic Bacteria as Revealed from Genome Analyses.</title>
        <authorList>
            <person name="Imhoff J.F."/>
            <person name="Rahn T."/>
            <person name="Kunzel S."/>
            <person name="Keller A."/>
            <person name="Neulinger S.C."/>
        </authorList>
    </citation>
    <scope>NUCLEOTIDE SEQUENCE [LARGE SCALE GENOMIC DNA]</scope>
    <source>
        <strain evidence="1 2">DSM 9895</strain>
    </source>
</reference>
<gene>
    <name evidence="1" type="ORF">CKO28_23195</name>
</gene>
<proteinExistence type="predicted"/>
<organism evidence="1 2">
    <name type="scientific">Rhodovibrio sodomensis</name>
    <dbReference type="NCBI Taxonomy" id="1088"/>
    <lineage>
        <taxon>Bacteria</taxon>
        <taxon>Pseudomonadati</taxon>
        <taxon>Pseudomonadota</taxon>
        <taxon>Alphaproteobacteria</taxon>
        <taxon>Rhodospirillales</taxon>
        <taxon>Rhodovibrionaceae</taxon>
        <taxon>Rhodovibrio</taxon>
    </lineage>
</organism>
<evidence type="ECO:0000313" key="1">
    <source>
        <dbReference type="EMBL" id="MBK1670922.1"/>
    </source>
</evidence>
<dbReference type="Proteomes" id="UP001296873">
    <property type="component" value="Unassembled WGS sequence"/>
</dbReference>
<protein>
    <recommendedName>
        <fullName evidence="3">PIN domain-containing protein</fullName>
    </recommendedName>
</protein>
<evidence type="ECO:0008006" key="3">
    <source>
        <dbReference type="Google" id="ProtNLM"/>
    </source>
</evidence>
<keyword evidence="2" id="KW-1185">Reference proteome</keyword>
<evidence type="ECO:0000313" key="2">
    <source>
        <dbReference type="Proteomes" id="UP001296873"/>
    </source>
</evidence>
<name>A0ABS1DLC3_9PROT</name>